<keyword evidence="8" id="KW-1185">Reference proteome</keyword>
<organism evidence="7 8">
    <name type="scientific">Allochromatium tepidum</name>
    <dbReference type="NCBI Taxonomy" id="553982"/>
    <lineage>
        <taxon>Bacteria</taxon>
        <taxon>Pseudomonadati</taxon>
        <taxon>Pseudomonadota</taxon>
        <taxon>Gammaproteobacteria</taxon>
        <taxon>Chromatiales</taxon>
        <taxon>Chromatiaceae</taxon>
        <taxon>Allochromatium</taxon>
    </lineage>
</organism>
<feature type="transmembrane region" description="Helical" evidence="6">
    <location>
        <begin position="155"/>
        <end position="177"/>
    </location>
</feature>
<sequence>MIPASWRNYRPGRLARHTAILSAGLGLRSGAQALVFLITAQLLGSQGYGAFSATLALAGACGVFVGLGGHVLLMRDVARDGSCYRKSLGAALVVYAISLVPVGVAYFLAAGWLLDEIPWSVIALVGLSELALFPLVQTFASAYQGVERIGRAARLLLVPVVARLIAAILLITLAYLATAPTDLLPSWAMLYLLATLLAVLYASQRLYRDLGPPAAPGHEAVRAYLREGSPFAIWGSAHKLYLDADKFLLAALATLHSAGVYSAGHRLVDLVTLPMQALLGAAAPRHFRAGAQGLAEALKAVRAIALPIAGYALAAGMGLTLAAPLVPRLLGAEYEEAVAVVQWLAWLPMVGAGRLLSQRILIACSMQVFVMLAAVVGAVVNIVLTVWWIPIWGWKGAAVATYGADFLTTLFMLLALVRAHRSKPPMQD</sequence>
<name>A0ABM7QJH5_9GAMM</name>
<protein>
    <recommendedName>
        <fullName evidence="9">Polysaccharide biosynthesis protein</fullName>
    </recommendedName>
</protein>
<feature type="transmembrane region" description="Helical" evidence="6">
    <location>
        <begin position="337"/>
        <end position="356"/>
    </location>
</feature>
<evidence type="ECO:0000256" key="2">
    <source>
        <dbReference type="ARBA" id="ARBA00022475"/>
    </source>
</evidence>
<evidence type="ECO:0000256" key="6">
    <source>
        <dbReference type="SAM" id="Phobius"/>
    </source>
</evidence>
<gene>
    <name evidence="7" type="ORF">Atep_05550</name>
</gene>
<dbReference type="EMBL" id="AP024563">
    <property type="protein sequence ID" value="BCU05878.1"/>
    <property type="molecule type" value="Genomic_DNA"/>
</dbReference>
<evidence type="ECO:0000313" key="8">
    <source>
        <dbReference type="Proteomes" id="UP000680679"/>
    </source>
</evidence>
<reference evidence="7 8" key="1">
    <citation type="submission" date="2021-04" db="EMBL/GenBank/DDBJ databases">
        <title>Complete genome sequencing of Allochromatium tepidum strain NZ.</title>
        <authorList>
            <person name="Tsukatani Y."/>
            <person name="Mori H."/>
        </authorList>
    </citation>
    <scope>NUCLEOTIDE SEQUENCE [LARGE SCALE GENOMIC DNA]</scope>
    <source>
        <strain evidence="7 8">NZ</strain>
    </source>
</reference>
<proteinExistence type="predicted"/>
<evidence type="ECO:0000313" key="7">
    <source>
        <dbReference type="EMBL" id="BCU05878.1"/>
    </source>
</evidence>
<keyword evidence="3 6" id="KW-0812">Transmembrane</keyword>
<feature type="transmembrane region" description="Helical" evidence="6">
    <location>
        <begin position="88"/>
        <end position="113"/>
    </location>
</feature>
<dbReference type="Proteomes" id="UP000680679">
    <property type="component" value="Chromosome"/>
</dbReference>
<keyword evidence="2" id="KW-1003">Cell membrane</keyword>
<dbReference type="RefSeq" id="WP_213380184.1">
    <property type="nucleotide sequence ID" value="NZ_AP024563.1"/>
</dbReference>
<feature type="transmembrane region" description="Helical" evidence="6">
    <location>
        <begin position="183"/>
        <end position="202"/>
    </location>
</feature>
<evidence type="ECO:0008006" key="9">
    <source>
        <dbReference type="Google" id="ProtNLM"/>
    </source>
</evidence>
<evidence type="ECO:0000256" key="1">
    <source>
        <dbReference type="ARBA" id="ARBA00004651"/>
    </source>
</evidence>
<feature type="transmembrane region" description="Helical" evidence="6">
    <location>
        <begin position="368"/>
        <end position="390"/>
    </location>
</feature>
<feature type="transmembrane region" description="Helical" evidence="6">
    <location>
        <begin position="119"/>
        <end position="143"/>
    </location>
</feature>
<feature type="transmembrane region" description="Helical" evidence="6">
    <location>
        <begin position="20"/>
        <end position="42"/>
    </location>
</feature>
<feature type="transmembrane region" description="Helical" evidence="6">
    <location>
        <begin position="396"/>
        <end position="417"/>
    </location>
</feature>
<keyword evidence="4 6" id="KW-1133">Transmembrane helix</keyword>
<dbReference type="InterPro" id="IPR050833">
    <property type="entry name" value="Poly_Biosynth_Transport"/>
</dbReference>
<dbReference type="InterPro" id="IPR002797">
    <property type="entry name" value="Polysacc_synth"/>
</dbReference>
<accession>A0ABM7QJH5</accession>
<dbReference type="PANTHER" id="PTHR30250:SF11">
    <property type="entry name" value="O-ANTIGEN TRANSPORTER-RELATED"/>
    <property type="match status" value="1"/>
</dbReference>
<evidence type="ECO:0000256" key="5">
    <source>
        <dbReference type="ARBA" id="ARBA00023136"/>
    </source>
</evidence>
<comment type="subcellular location">
    <subcellularLocation>
        <location evidence="1">Cell membrane</location>
        <topology evidence="1">Multi-pass membrane protein</topology>
    </subcellularLocation>
</comment>
<dbReference type="PANTHER" id="PTHR30250">
    <property type="entry name" value="PST FAMILY PREDICTED COLANIC ACID TRANSPORTER"/>
    <property type="match status" value="1"/>
</dbReference>
<keyword evidence="5 6" id="KW-0472">Membrane</keyword>
<evidence type="ECO:0000256" key="4">
    <source>
        <dbReference type="ARBA" id="ARBA00022989"/>
    </source>
</evidence>
<evidence type="ECO:0000256" key="3">
    <source>
        <dbReference type="ARBA" id="ARBA00022692"/>
    </source>
</evidence>
<dbReference type="Pfam" id="PF01943">
    <property type="entry name" value="Polysacc_synt"/>
    <property type="match status" value="1"/>
</dbReference>
<feature type="transmembrane region" description="Helical" evidence="6">
    <location>
        <begin position="304"/>
        <end position="325"/>
    </location>
</feature>
<feature type="transmembrane region" description="Helical" evidence="6">
    <location>
        <begin position="48"/>
        <end position="67"/>
    </location>
</feature>